<sequence length="819" mass="93604">MAKLKGGKKGIGAKKKANGGKKACLCEFCAKTFSSKISLREHTQTCNAAREATGNNTTFPCIYCGKIFLAKPNLRKHQRTCDEARRVKKELNGEEDLYPCELCDRPFKTKDWRRMHLKNCKGPKRGGRELWPCDYCDKVFDSKTKKSKHMERGCANARVANKIEGYACRYCFKKLSTALSLSRHTQTCNAAREATGNNTTFLCSFCDKVFLSKYNLQQHNRICKDPNAPTTAATGTEDRYPCDFCPKLFDSNSKKRVHIRKGCAIARAARVASGNVKRYPCRYCTETFSSPSNRTRHTQICKAARKATGNTKTYPCLFCEKVFLTKQILQQHTKTCEAARAAKKTDTGEEELFPCDFCCDKIFTSKFYYNNHMNICEAAIKAGKRKRRRYPCKFCKKVFKSSNNRSSHKNFCNAAIKKSKEETEGWKPYKCHHCPKTFDSKGRRQAHMRIVREEVRKAREEAGGKLEIFECLVCKVLFSSKKYLKRHVTKGCNVVEEQVGNNIVRRIVFKCSACHNLFKTRRSLNQHFFATCVAARKLWKAEENDRAEGDETNYCGKCKTTYSSKHYYKLHGGAKLHCNSVRQSPHHINYPCYTCTKVMDNVKDLNSHLEQAHNIEHDEEKLASFTLPPTEEDFSSGVYVCSSCGQVDDDLEMSRLHTEQCLDTVTIDPSTQTEFEWKDDAFEGSPTGNTIIMRTRMKPRQKRREMMKKYPVVIKFPCFKCSDIMGGLQEIKEHLAQVHNLGDDLKMSDFAAPTPEQSFSPELYICCGCGKVNEDVEVAQLHMVNCLDPTSDQENDECADLEYPDYKYLEEDGCCYAVL</sequence>
<accession>A0ABP1Q9Y6</accession>
<evidence type="ECO:0000256" key="5">
    <source>
        <dbReference type="PROSITE-ProRule" id="PRU00042"/>
    </source>
</evidence>
<keyword evidence="4" id="KW-0862">Zinc</keyword>
<comment type="caution">
    <text evidence="7">The sequence shown here is derived from an EMBL/GenBank/DDBJ whole genome shotgun (WGS) entry which is preliminary data.</text>
</comment>
<keyword evidence="1" id="KW-0479">Metal-binding</keyword>
<proteinExistence type="predicted"/>
<evidence type="ECO:0000313" key="8">
    <source>
        <dbReference type="Proteomes" id="UP001642540"/>
    </source>
</evidence>
<dbReference type="SUPFAM" id="SSF57667">
    <property type="entry name" value="beta-beta-alpha zinc fingers"/>
    <property type="match status" value="5"/>
</dbReference>
<evidence type="ECO:0000259" key="6">
    <source>
        <dbReference type="PROSITE" id="PS50157"/>
    </source>
</evidence>
<dbReference type="PANTHER" id="PTHR24379">
    <property type="entry name" value="KRAB AND ZINC FINGER DOMAIN-CONTAINING"/>
    <property type="match status" value="1"/>
</dbReference>
<dbReference type="InterPro" id="IPR013087">
    <property type="entry name" value="Znf_C2H2_type"/>
</dbReference>
<name>A0ABP1Q9Y6_9HEXA</name>
<feature type="domain" description="C2H2-type" evidence="6">
    <location>
        <begin position="59"/>
        <end position="86"/>
    </location>
</feature>
<evidence type="ECO:0000256" key="2">
    <source>
        <dbReference type="ARBA" id="ARBA00022737"/>
    </source>
</evidence>
<evidence type="ECO:0000256" key="4">
    <source>
        <dbReference type="ARBA" id="ARBA00022833"/>
    </source>
</evidence>
<keyword evidence="3 5" id="KW-0863">Zinc-finger</keyword>
<dbReference type="PANTHER" id="PTHR24379:SF121">
    <property type="entry name" value="C2H2-TYPE DOMAIN-CONTAINING PROTEIN"/>
    <property type="match status" value="1"/>
</dbReference>
<gene>
    <name evidence="7" type="ORF">ODALV1_LOCUS8917</name>
</gene>
<feature type="domain" description="C2H2-type" evidence="6">
    <location>
        <begin position="590"/>
        <end position="618"/>
    </location>
</feature>
<dbReference type="Pfam" id="PF00096">
    <property type="entry name" value="zf-C2H2"/>
    <property type="match status" value="2"/>
</dbReference>
<dbReference type="InterPro" id="IPR036236">
    <property type="entry name" value="Znf_C2H2_sf"/>
</dbReference>
<reference evidence="7 8" key="1">
    <citation type="submission" date="2024-08" db="EMBL/GenBank/DDBJ databases">
        <authorList>
            <person name="Cucini C."/>
            <person name="Frati F."/>
        </authorList>
    </citation>
    <scope>NUCLEOTIDE SEQUENCE [LARGE SCALE GENOMIC DNA]</scope>
</reference>
<dbReference type="Gene3D" id="3.30.160.60">
    <property type="entry name" value="Classic Zinc Finger"/>
    <property type="match status" value="7"/>
</dbReference>
<dbReference type="Proteomes" id="UP001642540">
    <property type="component" value="Unassembled WGS sequence"/>
</dbReference>
<keyword evidence="8" id="KW-1185">Reference proteome</keyword>
<keyword evidence="2" id="KW-0677">Repeat</keyword>
<feature type="domain" description="C2H2-type" evidence="6">
    <location>
        <begin position="314"/>
        <end position="351"/>
    </location>
</feature>
<feature type="domain" description="C2H2-type" evidence="6">
    <location>
        <begin position="429"/>
        <end position="457"/>
    </location>
</feature>
<evidence type="ECO:0000256" key="3">
    <source>
        <dbReference type="ARBA" id="ARBA00022771"/>
    </source>
</evidence>
<dbReference type="SMART" id="SM00355">
    <property type="entry name" value="ZnF_C2H2"/>
    <property type="match status" value="17"/>
</dbReference>
<feature type="domain" description="C2H2-type" evidence="6">
    <location>
        <begin position="201"/>
        <end position="229"/>
    </location>
</feature>
<dbReference type="PROSITE" id="PS00028">
    <property type="entry name" value="ZINC_FINGER_C2H2_1"/>
    <property type="match status" value="1"/>
</dbReference>
<dbReference type="PROSITE" id="PS50157">
    <property type="entry name" value="ZINC_FINGER_C2H2_2"/>
    <property type="match status" value="5"/>
</dbReference>
<dbReference type="EMBL" id="CAXLJM020000027">
    <property type="protein sequence ID" value="CAL8094874.1"/>
    <property type="molecule type" value="Genomic_DNA"/>
</dbReference>
<evidence type="ECO:0000256" key="1">
    <source>
        <dbReference type="ARBA" id="ARBA00022723"/>
    </source>
</evidence>
<organism evidence="7 8">
    <name type="scientific">Orchesella dallaii</name>
    <dbReference type="NCBI Taxonomy" id="48710"/>
    <lineage>
        <taxon>Eukaryota</taxon>
        <taxon>Metazoa</taxon>
        <taxon>Ecdysozoa</taxon>
        <taxon>Arthropoda</taxon>
        <taxon>Hexapoda</taxon>
        <taxon>Collembola</taxon>
        <taxon>Entomobryomorpha</taxon>
        <taxon>Entomobryoidea</taxon>
        <taxon>Orchesellidae</taxon>
        <taxon>Orchesellinae</taxon>
        <taxon>Orchesella</taxon>
    </lineage>
</organism>
<evidence type="ECO:0000313" key="7">
    <source>
        <dbReference type="EMBL" id="CAL8094874.1"/>
    </source>
</evidence>
<protein>
    <recommendedName>
        <fullName evidence="6">C2H2-type domain-containing protein</fullName>
    </recommendedName>
</protein>